<proteinExistence type="predicted"/>
<feature type="region of interest" description="Disordered" evidence="1">
    <location>
        <begin position="1"/>
        <end position="32"/>
    </location>
</feature>
<organism evidence="2 3">
    <name type="scientific">Brachionus plicatilis</name>
    <name type="common">Marine rotifer</name>
    <name type="synonym">Brachionus muelleri</name>
    <dbReference type="NCBI Taxonomy" id="10195"/>
    <lineage>
        <taxon>Eukaryota</taxon>
        <taxon>Metazoa</taxon>
        <taxon>Spiralia</taxon>
        <taxon>Gnathifera</taxon>
        <taxon>Rotifera</taxon>
        <taxon>Eurotatoria</taxon>
        <taxon>Monogononta</taxon>
        <taxon>Pseudotrocha</taxon>
        <taxon>Ploima</taxon>
        <taxon>Brachionidae</taxon>
        <taxon>Brachionus</taxon>
    </lineage>
</organism>
<sequence length="116" mass="13125">MEWNTHGNDPEHTADNQHTTLHNSNMNDFANINTNTYDLNQFNQLINLNNSSNHQELVQSNNSIHIIHNRNHSLNQNGQDLLRNLNNQASSNVSHTSLSNLTTNSNLTKAPSDKKN</sequence>
<dbReference type="EMBL" id="REGN01009052">
    <property type="protein sequence ID" value="RNA02091.1"/>
    <property type="molecule type" value="Genomic_DNA"/>
</dbReference>
<comment type="caution">
    <text evidence="2">The sequence shown here is derived from an EMBL/GenBank/DDBJ whole genome shotgun (WGS) entry which is preliminary data.</text>
</comment>
<feature type="region of interest" description="Disordered" evidence="1">
    <location>
        <begin position="86"/>
        <end position="116"/>
    </location>
</feature>
<evidence type="ECO:0000256" key="1">
    <source>
        <dbReference type="SAM" id="MobiDB-lite"/>
    </source>
</evidence>
<reference evidence="2 3" key="1">
    <citation type="journal article" date="2018" name="Sci. Rep.">
        <title>Genomic signatures of local adaptation to the degree of environmental predictability in rotifers.</title>
        <authorList>
            <person name="Franch-Gras L."/>
            <person name="Hahn C."/>
            <person name="Garcia-Roger E.M."/>
            <person name="Carmona M.J."/>
            <person name="Serra M."/>
            <person name="Gomez A."/>
        </authorList>
    </citation>
    <scope>NUCLEOTIDE SEQUENCE [LARGE SCALE GENOMIC DNA]</scope>
    <source>
        <strain evidence="2">HYR1</strain>
    </source>
</reference>
<dbReference type="AlphaFoldDB" id="A0A3M7PTM8"/>
<name>A0A3M7PTM8_BRAPC</name>
<dbReference type="Proteomes" id="UP000276133">
    <property type="component" value="Unassembled WGS sequence"/>
</dbReference>
<accession>A0A3M7PTM8</accession>
<gene>
    <name evidence="2" type="ORF">BpHYR1_053733</name>
</gene>
<evidence type="ECO:0000313" key="3">
    <source>
        <dbReference type="Proteomes" id="UP000276133"/>
    </source>
</evidence>
<protein>
    <submittedName>
        <fullName evidence="2">Uncharacterized protein</fullName>
    </submittedName>
</protein>
<evidence type="ECO:0000313" key="2">
    <source>
        <dbReference type="EMBL" id="RNA02091.1"/>
    </source>
</evidence>
<feature type="compositionally biased region" description="Polar residues" evidence="1">
    <location>
        <begin position="16"/>
        <end position="32"/>
    </location>
</feature>
<keyword evidence="3" id="KW-1185">Reference proteome</keyword>
<feature type="compositionally biased region" description="Low complexity" evidence="1">
    <location>
        <begin position="90"/>
        <end position="108"/>
    </location>
</feature>